<proteinExistence type="predicted"/>
<evidence type="ECO:0000313" key="1">
    <source>
        <dbReference type="EMBL" id="AXV09925.1"/>
    </source>
</evidence>
<dbReference type="AlphaFoldDB" id="A0A346Y628"/>
<evidence type="ECO:0000313" key="2">
    <source>
        <dbReference type="Proteomes" id="UP000264006"/>
    </source>
</evidence>
<keyword evidence="1" id="KW-0614">Plasmid</keyword>
<dbReference type="KEGG" id="euz:DVS28_b0155"/>
<sequence>MQTLTTYRLSPEERREAADLLGGLTKVFEADPDLDTTTRERLETSLTWFWRNGSNPISGEKFAANLAALDLLIERLHAQADPSFWAAALRAVPHTPDAPETFGAGMAESRLRQAERLTAFRNRIANPAPTTDDE</sequence>
<dbReference type="RefSeq" id="WP_114594530.1">
    <property type="nucleotide sequence ID" value="NZ_CP031166.1"/>
</dbReference>
<reference evidence="1 2" key="1">
    <citation type="submission" date="2018-09" db="EMBL/GenBank/DDBJ databases">
        <title>Complete genome sequence of Euzebya sp. DY32-46 isolated from seawater of Pacific Ocean.</title>
        <authorList>
            <person name="Xu L."/>
            <person name="Wu Y.-H."/>
            <person name="Xu X.-W."/>
        </authorList>
    </citation>
    <scope>NUCLEOTIDE SEQUENCE [LARGE SCALE GENOMIC DNA]</scope>
    <source>
        <strain evidence="1 2">DY32-46</strain>
        <plasmid evidence="2">pedy32-46i</plasmid>
    </source>
</reference>
<accession>A0A346Y628</accession>
<name>A0A346Y628_9ACTN</name>
<geneLocation type="plasmid" evidence="2">
    <name>pedy32-46i</name>
</geneLocation>
<dbReference type="Proteomes" id="UP000264006">
    <property type="component" value="Plasmid pEDY32-46I"/>
</dbReference>
<organism evidence="1 2">
    <name type="scientific">Euzebya pacifica</name>
    <dbReference type="NCBI Taxonomy" id="1608957"/>
    <lineage>
        <taxon>Bacteria</taxon>
        <taxon>Bacillati</taxon>
        <taxon>Actinomycetota</taxon>
        <taxon>Nitriliruptoria</taxon>
        <taxon>Euzebyales</taxon>
    </lineage>
</organism>
<gene>
    <name evidence="1" type="ORF">DVS28_b0155</name>
</gene>
<protein>
    <submittedName>
        <fullName evidence="1">Uncharacterized protein</fullName>
    </submittedName>
</protein>
<dbReference type="EMBL" id="CP031166">
    <property type="protein sequence ID" value="AXV09925.1"/>
    <property type="molecule type" value="Genomic_DNA"/>
</dbReference>
<keyword evidence="2" id="KW-1185">Reference proteome</keyword>